<sequence length="113" mass="12295">MPSPSEPGADSFVERVLDVVDAIPPGRVMTYGDVAAVLGSRAARMVGQIMAYYGSTVPWWRVVRASGHPPADHEQIALEHYREEGTPLLGGPRADGTATTYRVDLRAARHEPR</sequence>
<dbReference type="PANTHER" id="PTHR42942">
    <property type="entry name" value="6-O-METHYLGUANINE DNA METHYLTRANSFERASE"/>
    <property type="match status" value="1"/>
</dbReference>
<accession>A0A853DQN8</accession>
<dbReference type="Proteomes" id="UP000521075">
    <property type="component" value="Unassembled WGS sequence"/>
</dbReference>
<protein>
    <submittedName>
        <fullName evidence="3">Alkylated DNA nucleotide flippase Atl1</fullName>
    </submittedName>
</protein>
<dbReference type="PANTHER" id="PTHR42942:SF1">
    <property type="entry name" value="ALKYLTRANSFERASE-LIKE PROTEIN 1"/>
    <property type="match status" value="1"/>
</dbReference>
<dbReference type="InterPro" id="IPR014048">
    <property type="entry name" value="MethylDNA_cys_MeTrfase_DNA-bd"/>
</dbReference>
<comment type="caution">
    <text evidence="3">The sequence shown here is derived from an EMBL/GenBank/DDBJ whole genome shotgun (WGS) entry which is preliminary data.</text>
</comment>
<dbReference type="CDD" id="cd06445">
    <property type="entry name" value="ATase"/>
    <property type="match status" value="1"/>
</dbReference>
<dbReference type="EMBL" id="JACCHJ010000001">
    <property type="protein sequence ID" value="NYK10858.1"/>
    <property type="molecule type" value="Genomic_DNA"/>
</dbReference>
<dbReference type="InterPro" id="IPR036217">
    <property type="entry name" value="MethylDNA_cys_MeTrfase_DNAb"/>
</dbReference>
<evidence type="ECO:0000259" key="2">
    <source>
        <dbReference type="Pfam" id="PF01035"/>
    </source>
</evidence>
<name>A0A853DQN8_9MICO</name>
<dbReference type="RefSeq" id="WP_179701483.1">
    <property type="nucleotide sequence ID" value="NZ_BAAAHA010000009.1"/>
</dbReference>
<dbReference type="GO" id="GO:0006281">
    <property type="term" value="P:DNA repair"/>
    <property type="evidence" value="ECO:0007669"/>
    <property type="project" value="InterPro"/>
</dbReference>
<keyword evidence="4" id="KW-1185">Reference proteome</keyword>
<dbReference type="AlphaFoldDB" id="A0A853DQN8"/>
<dbReference type="InterPro" id="IPR036388">
    <property type="entry name" value="WH-like_DNA-bd_sf"/>
</dbReference>
<evidence type="ECO:0000313" key="3">
    <source>
        <dbReference type="EMBL" id="NYK10858.1"/>
    </source>
</evidence>
<evidence type="ECO:0000256" key="1">
    <source>
        <dbReference type="ARBA" id="ARBA00022763"/>
    </source>
</evidence>
<organism evidence="3 4">
    <name type="scientific">Leifsonia naganoensis</name>
    <dbReference type="NCBI Taxonomy" id="150025"/>
    <lineage>
        <taxon>Bacteria</taxon>
        <taxon>Bacillati</taxon>
        <taxon>Actinomycetota</taxon>
        <taxon>Actinomycetes</taxon>
        <taxon>Micrococcales</taxon>
        <taxon>Microbacteriaceae</taxon>
        <taxon>Leifsonia</taxon>
    </lineage>
</organism>
<keyword evidence="1" id="KW-0227">DNA damage</keyword>
<gene>
    <name evidence="3" type="ORF">HNR14_002739</name>
</gene>
<dbReference type="SUPFAM" id="SSF46767">
    <property type="entry name" value="Methylated DNA-protein cysteine methyltransferase, C-terminal domain"/>
    <property type="match status" value="1"/>
</dbReference>
<evidence type="ECO:0000313" key="4">
    <source>
        <dbReference type="Proteomes" id="UP000521075"/>
    </source>
</evidence>
<dbReference type="GO" id="GO:0003824">
    <property type="term" value="F:catalytic activity"/>
    <property type="evidence" value="ECO:0007669"/>
    <property type="project" value="InterPro"/>
</dbReference>
<proteinExistence type="predicted"/>
<dbReference type="Pfam" id="PF01035">
    <property type="entry name" value="DNA_binding_1"/>
    <property type="match status" value="1"/>
</dbReference>
<feature type="domain" description="Methylated-DNA-[protein]-cysteine S-methyltransferase DNA binding" evidence="2">
    <location>
        <begin position="12"/>
        <end position="74"/>
    </location>
</feature>
<dbReference type="Gene3D" id="1.10.10.10">
    <property type="entry name" value="Winged helix-like DNA-binding domain superfamily/Winged helix DNA-binding domain"/>
    <property type="match status" value="1"/>
</dbReference>
<reference evidence="3 4" key="1">
    <citation type="submission" date="2020-07" db="EMBL/GenBank/DDBJ databases">
        <title>Sequencing the genomes of 1000 actinobacteria strains.</title>
        <authorList>
            <person name="Klenk H.-P."/>
        </authorList>
    </citation>
    <scope>NUCLEOTIDE SEQUENCE [LARGE SCALE GENOMIC DNA]</scope>
    <source>
        <strain evidence="3 4">DSM 15166</strain>
    </source>
</reference>
<dbReference type="InterPro" id="IPR052520">
    <property type="entry name" value="ATL_DNA_repair"/>
</dbReference>